<gene>
    <name evidence="1" type="ORF">A2U01_0099919</name>
</gene>
<name>A0A392URJ7_9FABA</name>
<accession>A0A392URJ7</accession>
<comment type="caution">
    <text evidence="1">The sequence shown here is derived from an EMBL/GenBank/DDBJ whole genome shotgun (WGS) entry which is preliminary data.</text>
</comment>
<dbReference type="GO" id="GO:0016301">
    <property type="term" value="F:kinase activity"/>
    <property type="evidence" value="ECO:0007669"/>
    <property type="project" value="UniProtKB-KW"/>
</dbReference>
<keyword evidence="1" id="KW-0808">Transferase</keyword>
<proteinExistence type="predicted"/>
<evidence type="ECO:0000313" key="2">
    <source>
        <dbReference type="Proteomes" id="UP000265520"/>
    </source>
</evidence>
<evidence type="ECO:0000313" key="1">
    <source>
        <dbReference type="EMBL" id="MCI78648.1"/>
    </source>
</evidence>
<dbReference type="AlphaFoldDB" id="A0A392URJ7"/>
<keyword evidence="1" id="KW-0418">Kinase</keyword>
<dbReference type="EMBL" id="LXQA010955645">
    <property type="protein sequence ID" value="MCI78648.1"/>
    <property type="molecule type" value="Genomic_DNA"/>
</dbReference>
<keyword evidence="2" id="KW-1185">Reference proteome</keyword>
<protein>
    <submittedName>
        <fullName evidence="1">Cysteine-rich receptor-like protein kinase</fullName>
    </submittedName>
</protein>
<organism evidence="1 2">
    <name type="scientific">Trifolium medium</name>
    <dbReference type="NCBI Taxonomy" id="97028"/>
    <lineage>
        <taxon>Eukaryota</taxon>
        <taxon>Viridiplantae</taxon>
        <taxon>Streptophyta</taxon>
        <taxon>Embryophyta</taxon>
        <taxon>Tracheophyta</taxon>
        <taxon>Spermatophyta</taxon>
        <taxon>Magnoliopsida</taxon>
        <taxon>eudicotyledons</taxon>
        <taxon>Gunneridae</taxon>
        <taxon>Pentapetalae</taxon>
        <taxon>rosids</taxon>
        <taxon>fabids</taxon>
        <taxon>Fabales</taxon>
        <taxon>Fabaceae</taxon>
        <taxon>Papilionoideae</taxon>
        <taxon>50 kb inversion clade</taxon>
        <taxon>NPAAA clade</taxon>
        <taxon>Hologalegina</taxon>
        <taxon>IRL clade</taxon>
        <taxon>Trifolieae</taxon>
        <taxon>Trifolium</taxon>
    </lineage>
</organism>
<feature type="non-terminal residue" evidence="1">
    <location>
        <position position="44"/>
    </location>
</feature>
<dbReference type="Proteomes" id="UP000265520">
    <property type="component" value="Unassembled WGS sequence"/>
</dbReference>
<reference evidence="1 2" key="1">
    <citation type="journal article" date="2018" name="Front. Plant Sci.">
        <title>Red Clover (Trifolium pratense) and Zigzag Clover (T. medium) - A Picture of Genomic Similarities and Differences.</title>
        <authorList>
            <person name="Dluhosova J."/>
            <person name="Istvanek J."/>
            <person name="Nedelnik J."/>
            <person name="Repkova J."/>
        </authorList>
    </citation>
    <scope>NUCLEOTIDE SEQUENCE [LARGE SCALE GENOMIC DNA]</scope>
    <source>
        <strain evidence="2">cv. 10/8</strain>
        <tissue evidence="1">Leaf</tissue>
    </source>
</reference>
<sequence length="44" mass="4949">MQNTLTVSHLQFVDDTLLLGTKSWANVRALRAVLVLFETMSSLK</sequence>
<keyword evidence="1" id="KW-0675">Receptor</keyword>